<evidence type="ECO:0000259" key="2">
    <source>
        <dbReference type="PROSITE" id="PS01148"/>
    </source>
</evidence>
<name>A0A6J7QA54_9ZZZZ</name>
<protein>
    <submittedName>
        <fullName evidence="4">Unannotated protein</fullName>
    </submittedName>
</protein>
<dbReference type="PANTHER" id="PTHR33279:SF6">
    <property type="entry name" value="SULFUR CARRIER PROTEIN YEDF-RELATED"/>
    <property type="match status" value="1"/>
</dbReference>
<feature type="domain" description="UPF0033" evidence="2">
    <location>
        <begin position="7"/>
        <end position="31"/>
    </location>
</feature>
<dbReference type="Gene3D" id="3.30.110.40">
    <property type="entry name" value="TusA-like domain"/>
    <property type="match status" value="1"/>
</dbReference>
<gene>
    <name evidence="3" type="ORF">UFOPK2786_01587</name>
    <name evidence="4" type="ORF">UFOPK4061_00943</name>
</gene>
<dbReference type="EMBL" id="CAEZYW010000293">
    <property type="protein sequence ID" value="CAB4756503.1"/>
    <property type="molecule type" value="Genomic_DNA"/>
</dbReference>
<dbReference type="PANTHER" id="PTHR33279">
    <property type="entry name" value="SULFUR CARRIER PROTEIN YEDF-RELATED"/>
    <property type="match status" value="1"/>
</dbReference>
<dbReference type="PROSITE" id="PS01148">
    <property type="entry name" value="UPF0033"/>
    <property type="match status" value="1"/>
</dbReference>
<evidence type="ECO:0000313" key="4">
    <source>
        <dbReference type="EMBL" id="CAB5012583.1"/>
    </source>
</evidence>
<dbReference type="SUPFAM" id="SSF64307">
    <property type="entry name" value="SirA-like"/>
    <property type="match status" value="1"/>
</dbReference>
<comment type="similarity">
    <text evidence="1">Belongs to the sulfur carrier protein TusA family.</text>
</comment>
<dbReference type="AlphaFoldDB" id="A0A6J7QA54"/>
<evidence type="ECO:0000313" key="3">
    <source>
        <dbReference type="EMBL" id="CAB4756503.1"/>
    </source>
</evidence>
<dbReference type="InterPro" id="IPR001455">
    <property type="entry name" value="TusA-like"/>
</dbReference>
<proteinExistence type="inferred from homology"/>
<evidence type="ECO:0000256" key="1">
    <source>
        <dbReference type="ARBA" id="ARBA00008984"/>
    </source>
</evidence>
<dbReference type="EMBL" id="CAFBPD010000158">
    <property type="protein sequence ID" value="CAB5012583.1"/>
    <property type="molecule type" value="Genomic_DNA"/>
</dbReference>
<dbReference type="InterPro" id="IPR036868">
    <property type="entry name" value="TusA-like_sf"/>
</dbReference>
<accession>A0A6J7QA54</accession>
<reference evidence="4" key="1">
    <citation type="submission" date="2020-05" db="EMBL/GenBank/DDBJ databases">
        <authorList>
            <person name="Chiriac C."/>
            <person name="Salcher M."/>
            <person name="Ghai R."/>
            <person name="Kavagutti S V."/>
        </authorList>
    </citation>
    <scope>NUCLEOTIDE SEQUENCE</scope>
</reference>
<sequence>MKADQWLDERGKRCPLPVIALMRAAQQAPSGHVIAVLSDDPAALYDIPAWCRLKGHAYLAAEPPPDAGAGHAYLVEITS</sequence>
<organism evidence="4">
    <name type="scientific">freshwater metagenome</name>
    <dbReference type="NCBI Taxonomy" id="449393"/>
    <lineage>
        <taxon>unclassified sequences</taxon>
        <taxon>metagenomes</taxon>
        <taxon>ecological metagenomes</taxon>
    </lineage>
</organism>
<dbReference type="CDD" id="cd00291">
    <property type="entry name" value="SirA_YedF_YeeD"/>
    <property type="match status" value="1"/>
</dbReference>
<dbReference type="Pfam" id="PF01206">
    <property type="entry name" value="TusA"/>
    <property type="match status" value="1"/>
</dbReference>